<gene>
    <name evidence="3" type="ORF">OJ996_16395</name>
</gene>
<protein>
    <submittedName>
        <fullName evidence="3">DMT family transporter</fullName>
    </submittedName>
</protein>
<feature type="transmembrane region" description="Helical" evidence="1">
    <location>
        <begin position="204"/>
        <end position="223"/>
    </location>
</feature>
<reference evidence="3" key="1">
    <citation type="submission" date="2022-10" db="EMBL/GenBank/DDBJ databases">
        <title>Luteolibacter sp. GHJ8, whole genome shotgun sequencing project.</title>
        <authorList>
            <person name="Zhao G."/>
            <person name="Shen L."/>
        </authorList>
    </citation>
    <scope>NUCLEOTIDE SEQUENCE</scope>
    <source>
        <strain evidence="3">GHJ8</strain>
    </source>
</reference>
<dbReference type="InterPro" id="IPR037185">
    <property type="entry name" value="EmrE-like"/>
</dbReference>
<evidence type="ECO:0000259" key="2">
    <source>
        <dbReference type="Pfam" id="PF00892"/>
    </source>
</evidence>
<keyword evidence="1" id="KW-0812">Transmembrane</keyword>
<feature type="transmembrane region" description="Helical" evidence="1">
    <location>
        <begin position="171"/>
        <end position="192"/>
    </location>
</feature>
<dbReference type="SUPFAM" id="SSF103481">
    <property type="entry name" value="Multidrug resistance efflux transporter EmrE"/>
    <property type="match status" value="2"/>
</dbReference>
<feature type="transmembrane region" description="Helical" evidence="1">
    <location>
        <begin position="117"/>
        <end position="135"/>
    </location>
</feature>
<feature type="transmembrane region" description="Helical" evidence="1">
    <location>
        <begin position="61"/>
        <end position="79"/>
    </location>
</feature>
<dbReference type="InterPro" id="IPR000620">
    <property type="entry name" value="EamA_dom"/>
</dbReference>
<feature type="domain" description="EamA" evidence="2">
    <location>
        <begin position="141"/>
        <end position="274"/>
    </location>
</feature>
<dbReference type="PANTHER" id="PTHR22911:SF79">
    <property type="entry name" value="MOBA-LIKE NTP TRANSFERASE DOMAIN-CONTAINING PROTEIN"/>
    <property type="match status" value="1"/>
</dbReference>
<accession>A0ABT3G5R9</accession>
<feature type="transmembrane region" description="Helical" evidence="1">
    <location>
        <begin position="141"/>
        <end position="159"/>
    </location>
</feature>
<keyword evidence="4" id="KW-1185">Reference proteome</keyword>
<dbReference type="PANTHER" id="PTHR22911">
    <property type="entry name" value="ACYL-MALONYL CONDENSING ENZYME-RELATED"/>
    <property type="match status" value="1"/>
</dbReference>
<keyword evidence="1" id="KW-0472">Membrane</keyword>
<proteinExistence type="predicted"/>
<keyword evidence="1" id="KW-1133">Transmembrane helix</keyword>
<dbReference type="Pfam" id="PF00892">
    <property type="entry name" value="EamA"/>
    <property type="match status" value="2"/>
</dbReference>
<evidence type="ECO:0000313" key="3">
    <source>
        <dbReference type="EMBL" id="MCW1915168.1"/>
    </source>
</evidence>
<feature type="transmembrane region" description="Helical" evidence="1">
    <location>
        <begin position="261"/>
        <end position="282"/>
    </location>
</feature>
<dbReference type="RefSeq" id="WP_264514707.1">
    <property type="nucleotide sequence ID" value="NZ_JAPDDR010000008.1"/>
</dbReference>
<evidence type="ECO:0000256" key="1">
    <source>
        <dbReference type="SAM" id="Phobius"/>
    </source>
</evidence>
<feature type="transmembrane region" description="Helical" evidence="1">
    <location>
        <begin position="235"/>
        <end position="255"/>
    </location>
</feature>
<dbReference type="Proteomes" id="UP001165653">
    <property type="component" value="Unassembled WGS sequence"/>
</dbReference>
<feature type="transmembrane region" description="Helical" evidence="1">
    <location>
        <begin position="31"/>
        <end position="49"/>
    </location>
</feature>
<feature type="domain" description="EamA" evidence="2">
    <location>
        <begin position="9"/>
        <end position="132"/>
    </location>
</feature>
<comment type="caution">
    <text evidence="3">The sequence shown here is derived from an EMBL/GenBank/DDBJ whole genome shotgun (WGS) entry which is preliminary data.</text>
</comment>
<feature type="transmembrane region" description="Helical" evidence="1">
    <location>
        <begin position="85"/>
        <end position="105"/>
    </location>
</feature>
<organism evidence="3 4">
    <name type="scientific">Luteolibacter rhizosphaerae</name>
    <dbReference type="NCBI Taxonomy" id="2989719"/>
    <lineage>
        <taxon>Bacteria</taxon>
        <taxon>Pseudomonadati</taxon>
        <taxon>Verrucomicrobiota</taxon>
        <taxon>Verrucomicrobiia</taxon>
        <taxon>Verrucomicrobiales</taxon>
        <taxon>Verrucomicrobiaceae</taxon>
        <taxon>Luteolibacter</taxon>
    </lineage>
</organism>
<evidence type="ECO:0000313" key="4">
    <source>
        <dbReference type="Proteomes" id="UP001165653"/>
    </source>
</evidence>
<sequence length="290" mass="31644">MRHYVQLHLLVLLIATTAILGKLITLPAAGLVMWRTALAAIGAALWVALIRRKSVWPGKRMAATLVGIGLIVGVHWVSFFAAIKLANISICLAGLATVSLFTAFTEPLIEKRRVRPFEVLLGLLVLVGIALVAGFERGRLLGLAVAMLSALLAAIFPVLNRKLVMTGGDPLTMVAWEMVGACTAALALLPLFSDDQPILAWQGLDWLWILLLAWVCTVFAHAFHIHLLRHISAYTMNLALNFEPVYGILAAALLFHEHKQVTPFFYLGMGTILVANLAHVLVMRRVIARA</sequence>
<dbReference type="EMBL" id="JAPDDR010000008">
    <property type="protein sequence ID" value="MCW1915168.1"/>
    <property type="molecule type" value="Genomic_DNA"/>
</dbReference>
<name>A0ABT3G5R9_9BACT</name>